<feature type="domain" description="Beta-galactosidase galactose-binding" evidence="9">
    <location>
        <begin position="505"/>
        <end position="564"/>
    </location>
</feature>
<dbReference type="InterPro" id="IPR019801">
    <property type="entry name" value="Glyco_hydro_35_CS"/>
</dbReference>
<dbReference type="Gene3D" id="3.20.20.80">
    <property type="entry name" value="Glycosidases"/>
    <property type="match status" value="1"/>
</dbReference>
<evidence type="ECO:0000256" key="5">
    <source>
        <dbReference type="RuleBase" id="RU000675"/>
    </source>
</evidence>
<evidence type="ECO:0000259" key="9">
    <source>
        <dbReference type="Pfam" id="PF21467"/>
    </source>
</evidence>
<dbReference type="InterPro" id="IPR048912">
    <property type="entry name" value="BetaGal1-like_ABD1"/>
</dbReference>
<evidence type="ECO:0000256" key="1">
    <source>
        <dbReference type="ARBA" id="ARBA00009809"/>
    </source>
</evidence>
<dbReference type="InterPro" id="IPR017853">
    <property type="entry name" value="GH"/>
</dbReference>
<feature type="active site" description="Proton donor" evidence="4">
    <location>
        <position position="163"/>
    </location>
</feature>
<dbReference type="Proteomes" id="UP000315648">
    <property type="component" value="Unassembled WGS sequence"/>
</dbReference>
<keyword evidence="11" id="KW-1185">Reference proteome</keyword>
<proteinExistence type="inferred from homology"/>
<dbReference type="RefSeq" id="WP_144353726.1">
    <property type="nucleotide sequence ID" value="NZ_CBCRVV010000013.1"/>
</dbReference>
<dbReference type="PIRSF" id="PIRSF006336">
    <property type="entry name" value="B-gal"/>
    <property type="match status" value="1"/>
</dbReference>
<dbReference type="InterPro" id="IPR048913">
    <property type="entry name" value="BetaGal_gal-bd"/>
</dbReference>
<evidence type="ECO:0000256" key="6">
    <source>
        <dbReference type="RuleBase" id="RU003679"/>
    </source>
</evidence>
<dbReference type="GO" id="GO:0004565">
    <property type="term" value="F:beta-galactosidase activity"/>
    <property type="evidence" value="ECO:0007669"/>
    <property type="project" value="UniProtKB-EC"/>
</dbReference>
<dbReference type="InterPro" id="IPR031330">
    <property type="entry name" value="Gly_Hdrlase_35_cat"/>
</dbReference>
<evidence type="ECO:0000313" key="11">
    <source>
        <dbReference type="Proteomes" id="UP000315648"/>
    </source>
</evidence>
<dbReference type="Pfam" id="PF21317">
    <property type="entry name" value="BetaGal_ABD_1"/>
    <property type="match status" value="1"/>
</dbReference>
<dbReference type="InterPro" id="IPR001944">
    <property type="entry name" value="Glycoside_Hdrlase_35"/>
</dbReference>
<dbReference type="FunFam" id="3.20.20.80:FF:000115">
    <property type="entry name" value="Beta-galactosidase"/>
    <property type="match status" value="1"/>
</dbReference>
<sequence length="591" mass="65301">MTTPASVTLALGPDCFLRNGARHRILSGALHYFRVPASAWEDRLLKYRACGLNTIETYVAWNAHEPQPGRFDFTGMLDLARFVRLAGSLGLDVILRPGPYICAEWDLGGFPAWLLTDPTMKLRTTHAGYLEAVARYLDRVIDEVRPLLAHNGGPIVAVQIENEYGSYGNSRPYLEWIETALIERGVKELLFTSDGPEDSMLQGGTLPNIFKTVNFGSRANQAFAKLTEYQPAGPLMCMEFWCGWFDHWGKAHHTRTAEDAAATLDEILSAGGSVNFYMFHGGTNFGFMAGANQDERYFPTVTSYDYDAPLDERGEPTAKYHAFRKILAKHGARIELVPPTAPAHAYGNVALTETAPLFTHAATLPAVRSHDPIGQEALGQNHGFTLYRTHVSGPRPAARLHIEEVRDRAHVYQDGVFVGVLDRDQPHPGISIAIPSQGSPIDILVENLGRVNYGAIHDRKGITGGVRLQWQWLTDWEIYPLDLTQLPDALPWSPANKNAIGSCTPTFHRGTLQINTSAPSDTWLHIAGGHGVAWINGFCLGRYWSIGPQLSLYVPVSVLRSGSNELVLLETEPNEIPTATSEEKSRIKPFV</sequence>
<dbReference type="Pfam" id="PF01301">
    <property type="entry name" value="Glyco_hydro_35"/>
    <property type="match status" value="1"/>
</dbReference>
<name>A0A556QKZ6_9BACT</name>
<comment type="caution">
    <text evidence="10">The sequence shown here is derived from an EMBL/GenBank/DDBJ whole genome shotgun (WGS) entry which is preliminary data.</text>
</comment>
<evidence type="ECO:0000256" key="4">
    <source>
        <dbReference type="PIRSR" id="PIRSR006336-1"/>
    </source>
</evidence>
<comment type="similarity">
    <text evidence="1 6">Belongs to the glycosyl hydrolase 35 family.</text>
</comment>
<dbReference type="Pfam" id="PF21467">
    <property type="entry name" value="BetaGal_gal-bd"/>
    <property type="match status" value="1"/>
</dbReference>
<evidence type="ECO:0000259" key="7">
    <source>
        <dbReference type="Pfam" id="PF01301"/>
    </source>
</evidence>
<feature type="domain" description="Glycoside hydrolase 35 catalytic" evidence="7">
    <location>
        <begin position="16"/>
        <end position="328"/>
    </location>
</feature>
<dbReference type="SUPFAM" id="SSF51445">
    <property type="entry name" value="(Trans)glycosidases"/>
    <property type="match status" value="1"/>
</dbReference>
<dbReference type="PANTHER" id="PTHR23421">
    <property type="entry name" value="BETA-GALACTOSIDASE RELATED"/>
    <property type="match status" value="1"/>
</dbReference>
<feature type="active site" description="Nucleophile" evidence="4">
    <location>
        <position position="239"/>
    </location>
</feature>
<dbReference type="OrthoDB" id="9813184at2"/>
<dbReference type="Gene3D" id="2.60.120.260">
    <property type="entry name" value="Galactose-binding domain-like"/>
    <property type="match status" value="2"/>
</dbReference>
<protein>
    <recommendedName>
        <fullName evidence="5">Beta-galactosidase</fullName>
        <ecNumber evidence="5">3.2.1.23</ecNumber>
    </recommendedName>
</protein>
<evidence type="ECO:0000256" key="3">
    <source>
        <dbReference type="ARBA" id="ARBA00023295"/>
    </source>
</evidence>
<accession>A0A556QKZ6</accession>
<dbReference type="InterPro" id="IPR026283">
    <property type="entry name" value="B-gal_1-like"/>
</dbReference>
<dbReference type="EMBL" id="VMBG01000002">
    <property type="protein sequence ID" value="TSJ77323.1"/>
    <property type="molecule type" value="Genomic_DNA"/>
</dbReference>
<dbReference type="AlphaFoldDB" id="A0A556QKZ6"/>
<evidence type="ECO:0000313" key="10">
    <source>
        <dbReference type="EMBL" id="TSJ77323.1"/>
    </source>
</evidence>
<comment type="catalytic activity">
    <reaction evidence="5">
        <text>Hydrolysis of terminal non-reducing beta-D-galactose residues in beta-D-galactosides.</text>
        <dbReference type="EC" id="3.2.1.23"/>
    </reaction>
</comment>
<organism evidence="10 11">
    <name type="scientific">Rariglobus hedericola</name>
    <dbReference type="NCBI Taxonomy" id="2597822"/>
    <lineage>
        <taxon>Bacteria</taxon>
        <taxon>Pseudomonadati</taxon>
        <taxon>Verrucomicrobiota</taxon>
        <taxon>Opitutia</taxon>
        <taxon>Opitutales</taxon>
        <taxon>Opitutaceae</taxon>
        <taxon>Rariglobus</taxon>
    </lineage>
</organism>
<evidence type="ECO:0000256" key="2">
    <source>
        <dbReference type="ARBA" id="ARBA00022801"/>
    </source>
</evidence>
<dbReference type="InterPro" id="IPR008979">
    <property type="entry name" value="Galactose-bd-like_sf"/>
</dbReference>
<keyword evidence="3 5" id="KW-0326">Glycosidase</keyword>
<gene>
    <name evidence="10" type="ORF">FPL22_14610</name>
</gene>
<dbReference type="PROSITE" id="PS01182">
    <property type="entry name" value="GLYCOSYL_HYDROL_F35"/>
    <property type="match status" value="1"/>
</dbReference>
<reference evidence="10 11" key="1">
    <citation type="submission" date="2019-07" db="EMBL/GenBank/DDBJ databases">
        <title>Description of 53C-WASEF.</title>
        <authorList>
            <person name="Pitt A."/>
            <person name="Hahn M.W."/>
        </authorList>
    </citation>
    <scope>NUCLEOTIDE SEQUENCE [LARGE SCALE GENOMIC DNA]</scope>
    <source>
        <strain evidence="10 11">53C-WASEF</strain>
    </source>
</reference>
<dbReference type="GO" id="GO:0005975">
    <property type="term" value="P:carbohydrate metabolic process"/>
    <property type="evidence" value="ECO:0007669"/>
    <property type="project" value="InterPro"/>
</dbReference>
<keyword evidence="2 5" id="KW-0378">Hydrolase</keyword>
<dbReference type="EC" id="3.2.1.23" evidence="5"/>
<evidence type="ECO:0000259" key="8">
    <source>
        <dbReference type="Pfam" id="PF21317"/>
    </source>
</evidence>
<feature type="domain" description="Beta-galactosidase 1-like first all-beta" evidence="8">
    <location>
        <begin position="372"/>
        <end position="482"/>
    </location>
</feature>
<dbReference type="PRINTS" id="PR00742">
    <property type="entry name" value="GLHYDRLASE35"/>
</dbReference>
<dbReference type="SUPFAM" id="SSF49785">
    <property type="entry name" value="Galactose-binding domain-like"/>
    <property type="match status" value="1"/>
</dbReference>